<name>A0ABV5KYN9_9BACL</name>
<comment type="caution">
    <text evidence="2">The sequence shown here is derived from an EMBL/GenBank/DDBJ whole genome shotgun (WGS) entry which is preliminary data.</text>
</comment>
<evidence type="ECO:0000313" key="3">
    <source>
        <dbReference type="Proteomes" id="UP001589747"/>
    </source>
</evidence>
<dbReference type="RefSeq" id="WP_377500865.1">
    <property type="nucleotide sequence ID" value="NZ_JBHMDO010000047.1"/>
</dbReference>
<feature type="region of interest" description="Disordered" evidence="1">
    <location>
        <begin position="197"/>
        <end position="249"/>
    </location>
</feature>
<feature type="compositionally biased region" description="Basic and acidic residues" evidence="1">
    <location>
        <begin position="231"/>
        <end position="241"/>
    </location>
</feature>
<proteinExistence type="predicted"/>
<dbReference type="EMBL" id="JBHMDO010000047">
    <property type="protein sequence ID" value="MFB9330045.1"/>
    <property type="molecule type" value="Genomic_DNA"/>
</dbReference>
<keyword evidence="3" id="KW-1185">Reference proteome</keyword>
<gene>
    <name evidence="2" type="ORF">ACFFSY_29230</name>
</gene>
<dbReference type="Proteomes" id="UP001589747">
    <property type="component" value="Unassembled WGS sequence"/>
</dbReference>
<accession>A0ABV5KYN9</accession>
<evidence type="ECO:0000313" key="2">
    <source>
        <dbReference type="EMBL" id="MFB9330045.1"/>
    </source>
</evidence>
<reference evidence="2 3" key="1">
    <citation type="submission" date="2024-09" db="EMBL/GenBank/DDBJ databases">
        <authorList>
            <person name="Sun Q."/>
            <person name="Mori K."/>
        </authorList>
    </citation>
    <scope>NUCLEOTIDE SEQUENCE [LARGE SCALE GENOMIC DNA]</scope>
    <source>
        <strain evidence="2 3">TISTR 2452</strain>
    </source>
</reference>
<sequence>MFANVKAKLLKVDLRKGGRKVFTFETDVRMSAGELDAIAEMIDQDVNLGIDAQVISYRIQKLAKTNDPVISYKVDDRGVVSEFREEGKQGEMDLGLPPEKHEIVEEELEISREVVNEFILSGLSPRHDDLDYDFKEILERHNSGVSYLRIAADLELSSGRLAEVLEEYSRRVAPLAAKWDEWRQGRSKAADAVIEESLKSQEETAAPADVGHEPDGEQLSLEDAPDTTQGSEHDDPMHGVDNDLPGQES</sequence>
<evidence type="ECO:0000256" key="1">
    <source>
        <dbReference type="SAM" id="MobiDB-lite"/>
    </source>
</evidence>
<protein>
    <submittedName>
        <fullName evidence="2">2-methylcitrate dehydratase</fullName>
    </submittedName>
</protein>
<organism evidence="2 3">
    <name type="scientific">Paenibacillus aurantiacus</name>
    <dbReference type="NCBI Taxonomy" id="1936118"/>
    <lineage>
        <taxon>Bacteria</taxon>
        <taxon>Bacillati</taxon>
        <taxon>Bacillota</taxon>
        <taxon>Bacilli</taxon>
        <taxon>Bacillales</taxon>
        <taxon>Paenibacillaceae</taxon>
        <taxon>Paenibacillus</taxon>
    </lineage>
</organism>